<dbReference type="Proteomes" id="UP000274429">
    <property type="component" value="Unassembled WGS sequence"/>
</dbReference>
<dbReference type="Pfam" id="PF05804">
    <property type="entry name" value="KAP"/>
    <property type="match status" value="1"/>
</dbReference>
<reference evidence="4" key="1">
    <citation type="submission" date="2017-02" db="UniProtKB">
        <authorList>
            <consortium name="WormBaseParasite"/>
        </authorList>
    </citation>
    <scope>IDENTIFICATION</scope>
</reference>
<protein>
    <submittedName>
        <fullName evidence="4">CLASP_N domain-containing protein</fullName>
    </submittedName>
</protein>
<dbReference type="EMBL" id="UYWX01020753">
    <property type="protein sequence ID" value="VDM34068.1"/>
    <property type="molecule type" value="Genomic_DNA"/>
</dbReference>
<gene>
    <name evidence="2" type="ORF">TTAC_LOCUS9302</name>
</gene>
<keyword evidence="3" id="KW-1185">Reference proteome</keyword>
<organism evidence="4">
    <name type="scientific">Hydatigena taeniaeformis</name>
    <name type="common">Feline tapeworm</name>
    <name type="synonym">Taenia taeniaeformis</name>
    <dbReference type="NCBI Taxonomy" id="6205"/>
    <lineage>
        <taxon>Eukaryota</taxon>
        <taxon>Metazoa</taxon>
        <taxon>Spiralia</taxon>
        <taxon>Lophotrochozoa</taxon>
        <taxon>Platyhelminthes</taxon>
        <taxon>Cestoda</taxon>
        <taxon>Eucestoda</taxon>
        <taxon>Cyclophyllidea</taxon>
        <taxon>Taeniidae</taxon>
        <taxon>Hydatigera</taxon>
    </lineage>
</organism>
<proteinExistence type="predicted"/>
<accession>A0A0R3X706</accession>
<evidence type="ECO:0000313" key="2">
    <source>
        <dbReference type="EMBL" id="VDM34068.1"/>
    </source>
</evidence>
<evidence type="ECO:0000256" key="1">
    <source>
        <dbReference type="SAM" id="SignalP"/>
    </source>
</evidence>
<keyword evidence="1" id="KW-0732">Signal</keyword>
<sequence>MDFTRLLGDLGLLLWAEEVLAAMEQSQRNDDLLLKTIRMIATACIDVKAAKMVAQSGSQVIPRLIKLMNCKAKCSSRRIVCLI</sequence>
<evidence type="ECO:0000313" key="3">
    <source>
        <dbReference type="Proteomes" id="UP000274429"/>
    </source>
</evidence>
<dbReference type="WBParaSite" id="TTAC_0000931701-mRNA-1">
    <property type="protein sequence ID" value="TTAC_0000931701-mRNA-1"/>
    <property type="gene ID" value="TTAC_0000931701"/>
</dbReference>
<name>A0A0R3X706_HYDTA</name>
<dbReference type="AlphaFoldDB" id="A0A0R3X706"/>
<feature type="chain" id="PRO_5043133287" evidence="1">
    <location>
        <begin position="22"/>
        <end position="83"/>
    </location>
</feature>
<reference evidence="2 3" key="2">
    <citation type="submission" date="2018-11" db="EMBL/GenBank/DDBJ databases">
        <authorList>
            <consortium name="Pathogen Informatics"/>
        </authorList>
    </citation>
    <scope>NUCLEOTIDE SEQUENCE [LARGE SCALE GENOMIC DNA]</scope>
</reference>
<evidence type="ECO:0000313" key="4">
    <source>
        <dbReference type="WBParaSite" id="TTAC_0000931701-mRNA-1"/>
    </source>
</evidence>
<feature type="signal peptide" evidence="1">
    <location>
        <begin position="1"/>
        <end position="21"/>
    </location>
</feature>
<dbReference type="STRING" id="6205.A0A0R3X706"/>
<dbReference type="OrthoDB" id="10265679at2759"/>